<evidence type="ECO:0000313" key="3">
    <source>
        <dbReference type="Proteomes" id="UP001324427"/>
    </source>
</evidence>
<dbReference type="Pfam" id="PF25482">
    <property type="entry name" value="DUF7905"/>
    <property type="match status" value="1"/>
</dbReference>
<organism evidence="2 3">
    <name type="scientific">Oleoguttula mirabilis</name>
    <dbReference type="NCBI Taxonomy" id="1507867"/>
    <lineage>
        <taxon>Eukaryota</taxon>
        <taxon>Fungi</taxon>
        <taxon>Dikarya</taxon>
        <taxon>Ascomycota</taxon>
        <taxon>Pezizomycotina</taxon>
        <taxon>Dothideomycetes</taxon>
        <taxon>Dothideomycetidae</taxon>
        <taxon>Mycosphaerellales</taxon>
        <taxon>Teratosphaeriaceae</taxon>
        <taxon>Oleoguttula</taxon>
    </lineage>
</organism>
<dbReference type="InterPro" id="IPR057227">
    <property type="entry name" value="DUF7905"/>
</dbReference>
<comment type="caution">
    <text evidence="2">The sequence shown here is derived from an EMBL/GenBank/DDBJ whole genome shotgun (WGS) entry which is preliminary data.</text>
</comment>
<dbReference type="AlphaFoldDB" id="A0AAV9JPF6"/>
<evidence type="ECO:0000313" key="2">
    <source>
        <dbReference type="EMBL" id="KAK4547294.1"/>
    </source>
</evidence>
<feature type="domain" description="DUF7905" evidence="1">
    <location>
        <begin position="4"/>
        <end position="215"/>
    </location>
</feature>
<reference evidence="2 3" key="1">
    <citation type="submission" date="2021-11" db="EMBL/GenBank/DDBJ databases">
        <title>Black yeast isolated from Biological Soil Crust.</title>
        <authorList>
            <person name="Kurbessoian T."/>
        </authorList>
    </citation>
    <scope>NUCLEOTIDE SEQUENCE [LARGE SCALE GENOMIC DNA]</scope>
    <source>
        <strain evidence="2 3">CCFEE 5522</strain>
    </source>
</reference>
<gene>
    <name evidence="2" type="ORF">LTR36_000949</name>
</gene>
<dbReference type="Proteomes" id="UP001324427">
    <property type="component" value="Unassembled WGS sequence"/>
</dbReference>
<keyword evidence="3" id="KW-1185">Reference proteome</keyword>
<dbReference type="EMBL" id="JAVFHQ010000011">
    <property type="protein sequence ID" value="KAK4547294.1"/>
    <property type="molecule type" value="Genomic_DNA"/>
</dbReference>
<name>A0AAV9JPF6_9PEZI</name>
<protein>
    <recommendedName>
        <fullName evidence="1">DUF7905 domain-containing protein</fullName>
    </recommendedName>
</protein>
<proteinExistence type="predicted"/>
<accession>A0AAV9JPF6</accession>
<sequence>MVVKLSDVKPVYSAMFTFSDEAGNLRLTVDWQEAQDVGNEKFSFEQLSKKWTRLERDNGKPTSLLDVSLTDLRSGSAWQYDIHASQAVDESRLPRQLVDFANNLRFDPAAAKKESRDALFVRLNPHATLRSFQQRVSYRYTIANSDFKLELSRFQDRVYPARTASIASGGLPTLYEPRWSLSVYRTEWDTMFSQNERLSIGDQTTWQDDVATWFPYDVGPGISNSADADEGRGWDQLIEKLQKIETLVQSANAEDV</sequence>
<evidence type="ECO:0000259" key="1">
    <source>
        <dbReference type="Pfam" id="PF25482"/>
    </source>
</evidence>